<keyword evidence="3" id="KW-1185">Reference proteome</keyword>
<evidence type="ECO:0000313" key="2">
    <source>
        <dbReference type="EMBL" id="RAP43370.1"/>
    </source>
</evidence>
<dbReference type="Proteomes" id="UP000248659">
    <property type="component" value="Unassembled WGS sequence"/>
</dbReference>
<accession>A0ABX9DPA9</accession>
<comment type="caution">
    <text evidence="2">The sequence shown here is derived from an EMBL/GenBank/DDBJ whole genome shotgun (WGS) entry which is preliminary data.</text>
</comment>
<proteinExistence type="predicted"/>
<organism evidence="2 3">
    <name type="scientific">Rhodovulum viride</name>
    <dbReference type="NCBI Taxonomy" id="1231134"/>
    <lineage>
        <taxon>Bacteria</taxon>
        <taxon>Pseudomonadati</taxon>
        <taxon>Pseudomonadota</taxon>
        <taxon>Alphaproteobacteria</taxon>
        <taxon>Rhodobacterales</taxon>
        <taxon>Paracoccaceae</taxon>
        <taxon>Rhodovulum</taxon>
    </lineage>
</organism>
<dbReference type="EMBL" id="MUAV01000001">
    <property type="protein sequence ID" value="RAP43370.1"/>
    <property type="molecule type" value="Genomic_DNA"/>
</dbReference>
<feature type="region of interest" description="Disordered" evidence="1">
    <location>
        <begin position="1"/>
        <end position="42"/>
    </location>
</feature>
<reference evidence="2 3" key="1">
    <citation type="submission" date="2017-01" db="EMBL/GenBank/DDBJ databases">
        <title>Genome sequence of Rhodovulum viride JA756.</title>
        <authorList>
            <person name="Lakshmi K.V."/>
            <person name="Tushar L.D."/>
            <person name="Sasikala C."/>
            <person name="Venkataramana C."/>
        </authorList>
    </citation>
    <scope>NUCLEOTIDE SEQUENCE [LARGE SCALE GENOMIC DNA]</scope>
    <source>
        <strain evidence="2 3">JA756</strain>
    </source>
</reference>
<evidence type="ECO:0000313" key="3">
    <source>
        <dbReference type="Proteomes" id="UP000248659"/>
    </source>
</evidence>
<name>A0ABX9DPA9_9RHOB</name>
<gene>
    <name evidence="2" type="ORF">BYZ73_01285</name>
</gene>
<feature type="region of interest" description="Disordered" evidence="1">
    <location>
        <begin position="58"/>
        <end position="82"/>
    </location>
</feature>
<evidence type="ECO:0000256" key="1">
    <source>
        <dbReference type="SAM" id="MobiDB-lite"/>
    </source>
</evidence>
<sequence>MISARPVATREAAPASWGAQDAARGGCPAGIEPLDRFPSGDIGEKSLAAGLRRDRICPNHAPDAAETGDRALRKPQAGSGTR</sequence>
<protein>
    <submittedName>
        <fullName evidence="2">Uncharacterized protein</fullName>
    </submittedName>
</protein>